<evidence type="ECO:0000313" key="2">
    <source>
        <dbReference type="Proteomes" id="UP000030711"/>
    </source>
</evidence>
<gene>
    <name evidence="1" type="ORF">EUGRSUZ_A01946</name>
</gene>
<organism evidence="1 2">
    <name type="scientific">Eucalyptus grandis</name>
    <name type="common">Flooded gum</name>
    <dbReference type="NCBI Taxonomy" id="71139"/>
    <lineage>
        <taxon>Eukaryota</taxon>
        <taxon>Viridiplantae</taxon>
        <taxon>Streptophyta</taxon>
        <taxon>Embryophyta</taxon>
        <taxon>Tracheophyta</taxon>
        <taxon>Spermatophyta</taxon>
        <taxon>Magnoliopsida</taxon>
        <taxon>eudicotyledons</taxon>
        <taxon>Gunneridae</taxon>
        <taxon>Pentapetalae</taxon>
        <taxon>rosids</taxon>
        <taxon>malvids</taxon>
        <taxon>Myrtales</taxon>
        <taxon>Myrtaceae</taxon>
        <taxon>Myrtoideae</taxon>
        <taxon>Eucalypteae</taxon>
        <taxon>Eucalyptus</taxon>
    </lineage>
</organism>
<comment type="caution">
    <text evidence="1">The sequence shown here is derived from an EMBL/GenBank/DDBJ whole genome shotgun (WGS) entry which is preliminary data.</text>
</comment>
<name>A0ACC3M5L5_EUCGR</name>
<accession>A0ACC3M5L5</accession>
<protein>
    <submittedName>
        <fullName evidence="1">Uncharacterized protein</fullName>
    </submittedName>
</protein>
<evidence type="ECO:0000313" key="1">
    <source>
        <dbReference type="EMBL" id="KAK3446200.1"/>
    </source>
</evidence>
<reference evidence="1 2" key="1">
    <citation type="journal article" date="2014" name="Nature">
        <title>The genome of Eucalyptus grandis.</title>
        <authorList>
            <person name="Myburg A.A."/>
            <person name="Grattapaglia D."/>
            <person name="Tuskan G.A."/>
            <person name="Hellsten U."/>
            <person name="Hayes R.D."/>
            <person name="Grimwood J."/>
            <person name="Jenkins J."/>
            <person name="Lindquist E."/>
            <person name="Tice H."/>
            <person name="Bauer D."/>
            <person name="Goodstein D.M."/>
            <person name="Dubchak I."/>
            <person name="Poliakov A."/>
            <person name="Mizrachi E."/>
            <person name="Kullan A.R."/>
            <person name="Hussey S.G."/>
            <person name="Pinard D."/>
            <person name="van der Merwe K."/>
            <person name="Singh P."/>
            <person name="van Jaarsveld I."/>
            <person name="Silva-Junior O.B."/>
            <person name="Togawa R.C."/>
            <person name="Pappas M.R."/>
            <person name="Faria D.A."/>
            <person name="Sansaloni C.P."/>
            <person name="Petroli C.D."/>
            <person name="Yang X."/>
            <person name="Ranjan P."/>
            <person name="Tschaplinski T.J."/>
            <person name="Ye C.Y."/>
            <person name="Li T."/>
            <person name="Sterck L."/>
            <person name="Vanneste K."/>
            <person name="Murat F."/>
            <person name="Soler M."/>
            <person name="Clemente H.S."/>
            <person name="Saidi N."/>
            <person name="Cassan-Wang H."/>
            <person name="Dunand C."/>
            <person name="Hefer C.A."/>
            <person name="Bornberg-Bauer E."/>
            <person name="Kersting A.R."/>
            <person name="Vining K."/>
            <person name="Amarasinghe V."/>
            <person name="Ranik M."/>
            <person name="Naithani S."/>
            <person name="Elser J."/>
            <person name="Boyd A.E."/>
            <person name="Liston A."/>
            <person name="Spatafora J.W."/>
            <person name="Dharmwardhana P."/>
            <person name="Raja R."/>
            <person name="Sullivan C."/>
            <person name="Romanel E."/>
            <person name="Alves-Ferreira M."/>
            <person name="Kulheim C."/>
            <person name="Foley W."/>
            <person name="Carocha V."/>
            <person name="Paiva J."/>
            <person name="Kudrna D."/>
            <person name="Brommonschenkel S.H."/>
            <person name="Pasquali G."/>
            <person name="Byrne M."/>
            <person name="Rigault P."/>
            <person name="Tibbits J."/>
            <person name="Spokevicius A."/>
            <person name="Jones R.C."/>
            <person name="Steane D.A."/>
            <person name="Vaillancourt R.E."/>
            <person name="Potts B.M."/>
            <person name="Joubert F."/>
            <person name="Barry K."/>
            <person name="Pappas G.J."/>
            <person name="Strauss S.H."/>
            <person name="Jaiswal P."/>
            <person name="Grima-Pettenati J."/>
            <person name="Salse J."/>
            <person name="Van de Peer Y."/>
            <person name="Rokhsar D.S."/>
            <person name="Schmutz J."/>
        </authorList>
    </citation>
    <scope>NUCLEOTIDE SEQUENCE [LARGE SCALE GENOMIC DNA]</scope>
    <source>
        <strain evidence="2">cv. BRASUZ1</strain>
        <tissue evidence="1">Leaf extractions</tissue>
    </source>
</reference>
<proteinExistence type="predicted"/>
<keyword evidence="2" id="KW-1185">Reference proteome</keyword>
<dbReference type="EMBL" id="CM064435">
    <property type="protein sequence ID" value="KAK3446200.1"/>
    <property type="molecule type" value="Genomic_DNA"/>
</dbReference>
<dbReference type="Proteomes" id="UP000030711">
    <property type="component" value="Chromosome 1"/>
</dbReference>
<sequence>MDLLRLVLLLRGTPVDLYDYNLTRDDLQMSIKIVLYRQSSGPSFFYGFTCYSNGLCDFGLFIFQLIEDMKSVSPVSVWSANHGKLMEDTAQLLLTEEGNLVLLGSNGNKIWSTDTADRRRSAAGLNLTEAGNVVLYDRSNAIISQSFNHPADYFLPGQVLHPGMKLTATSPTPDGRAPVYTFAVEDRVGFVASVTTRGSPQTYYKTSDVSKMTSDIGQVAAFYTNGRFGEFVLPTTSLAQFIRLSSDGHLGLYVHDGNYSFNFKDVLTDRIGYCGYPLVCGTYGICSEASMSRQCLCPIETGYFKEIKERQPENGCNASTSISCDSPNHTFAEIKNIYYFAFSCDIRADIPNTTIEICKEACLIVLMFLVGTFGIFARCKVKADDVEDDDPNLPGLQITRFCYEDLKAMTEDFTVKLGEGGFGSVFLGTLPSGIRIAVKRLDGSGQIKKSFLVEAETIGAINHVNLVRLLGYCAEKSLRLLVYEYMCNGSLDKWIFHKVEEFDICWQVRRKIILNIAKGLREECHQKIIHLDIKPQNILPDEHFNAKLADFELSKLIGKDESHVMTTIRGTPGYLAPEWLNSVITEKVDVYSFGIVTLEILCGRKNVDRSLQSDEVHMLTLFKCKAEQEQLLDMVDKSSGDMQLHGQEAVKIMKIAAWCLQDDYSKRPSMSAVVNCLEGLVSIDSSSYSFSVPSSHSEQIVDEVTQLSALQLSGPR</sequence>